<dbReference type="InterPro" id="IPR029033">
    <property type="entry name" value="His_PPase_superfam"/>
</dbReference>
<dbReference type="AlphaFoldDB" id="A0A164H5N1"/>
<keyword evidence="1" id="KW-0418">Kinase</keyword>
<dbReference type="OrthoDB" id="5241674at2"/>
<dbReference type="Pfam" id="PF00300">
    <property type="entry name" value="His_Phos_1"/>
    <property type="match status" value="1"/>
</dbReference>
<dbReference type="GO" id="GO:0016791">
    <property type="term" value="F:phosphatase activity"/>
    <property type="evidence" value="ECO:0007669"/>
    <property type="project" value="TreeGrafter"/>
</dbReference>
<name>A0A164H5N1_9NOCA</name>
<sequence>MQLVLVRHAQPRREFTTTGPADPDLTDLGIEQAARVPAALTRLEVAGHRITRVVSSPQRRARETAGPTADKLDLPLDIHPGLAEYDADLRLYIPIEDAKQQLRATYERIKAGYLPEQIDGPAFVDRVRAAVDEITAAAGHSDTVVAFAHGGVINVLLQDVLDLDRPLTFPIDYCSITRILYSRTGRRTAATVNENGHVWDLLPRNLAAD</sequence>
<evidence type="ECO:0000313" key="2">
    <source>
        <dbReference type="Proteomes" id="UP000076512"/>
    </source>
</evidence>
<proteinExistence type="predicted"/>
<organism evidence="1 2">
    <name type="scientific">Nocardia terpenica</name>
    <dbReference type="NCBI Taxonomy" id="455432"/>
    <lineage>
        <taxon>Bacteria</taxon>
        <taxon>Bacillati</taxon>
        <taxon>Actinomycetota</taxon>
        <taxon>Actinomycetes</taxon>
        <taxon>Mycobacteriales</taxon>
        <taxon>Nocardiaceae</taxon>
        <taxon>Nocardia</taxon>
    </lineage>
</organism>
<dbReference type="CDD" id="cd07067">
    <property type="entry name" value="HP_PGM_like"/>
    <property type="match status" value="1"/>
</dbReference>
<dbReference type="PANTHER" id="PTHR48100:SF62">
    <property type="entry name" value="GLUCOSYL-3-PHOSPHOGLYCERATE PHOSPHATASE"/>
    <property type="match status" value="1"/>
</dbReference>
<dbReference type="SUPFAM" id="SSF53254">
    <property type="entry name" value="Phosphoglycerate mutase-like"/>
    <property type="match status" value="1"/>
</dbReference>
<dbReference type="PANTHER" id="PTHR48100">
    <property type="entry name" value="BROAD-SPECIFICITY PHOSPHATASE YOR283W-RELATED"/>
    <property type="match status" value="1"/>
</dbReference>
<dbReference type="Gene3D" id="3.40.50.1240">
    <property type="entry name" value="Phosphoglycerate mutase-like"/>
    <property type="match status" value="1"/>
</dbReference>
<dbReference type="EMBL" id="LWGR01000021">
    <property type="protein sequence ID" value="KZM68223.1"/>
    <property type="molecule type" value="Genomic_DNA"/>
</dbReference>
<dbReference type="GO" id="GO:0016301">
    <property type="term" value="F:kinase activity"/>
    <property type="evidence" value="ECO:0007669"/>
    <property type="project" value="UniProtKB-KW"/>
</dbReference>
<dbReference type="InterPro" id="IPR050275">
    <property type="entry name" value="PGM_Phosphatase"/>
</dbReference>
<gene>
    <name evidence="1" type="ORF">AWN90_09890</name>
</gene>
<keyword evidence="2" id="KW-1185">Reference proteome</keyword>
<accession>A0A164H5N1</accession>
<dbReference type="SMART" id="SM00855">
    <property type="entry name" value="PGAM"/>
    <property type="match status" value="1"/>
</dbReference>
<keyword evidence="1" id="KW-0808">Transferase</keyword>
<dbReference type="GO" id="GO:0005737">
    <property type="term" value="C:cytoplasm"/>
    <property type="evidence" value="ECO:0007669"/>
    <property type="project" value="TreeGrafter"/>
</dbReference>
<evidence type="ECO:0000313" key="1">
    <source>
        <dbReference type="EMBL" id="KZM68223.1"/>
    </source>
</evidence>
<dbReference type="Proteomes" id="UP000076512">
    <property type="component" value="Unassembled WGS sequence"/>
</dbReference>
<comment type="caution">
    <text evidence="1">The sequence shown here is derived from an EMBL/GenBank/DDBJ whole genome shotgun (WGS) entry which is preliminary data.</text>
</comment>
<dbReference type="InterPro" id="IPR013078">
    <property type="entry name" value="His_Pase_superF_clade-1"/>
</dbReference>
<dbReference type="RefSeq" id="WP_067579627.1">
    <property type="nucleotide sequence ID" value="NZ_JABMCZ010000002.1"/>
</dbReference>
<protein>
    <submittedName>
        <fullName evidence="1">Phosphoglycerate kinase</fullName>
    </submittedName>
</protein>
<dbReference type="STRING" id="455432.AWN90_09890"/>
<reference evidence="1 2" key="1">
    <citation type="submission" date="2016-04" db="EMBL/GenBank/DDBJ databases">
        <authorList>
            <person name="Evans L.H."/>
            <person name="Alamgir A."/>
            <person name="Owens N."/>
            <person name="Weber N.D."/>
            <person name="Virtaneva K."/>
            <person name="Barbian K."/>
            <person name="Babar A."/>
            <person name="Rosenke K."/>
        </authorList>
    </citation>
    <scope>NUCLEOTIDE SEQUENCE [LARGE SCALE GENOMIC DNA]</scope>
    <source>
        <strain evidence="1 2">IFM 0406</strain>
    </source>
</reference>